<protein>
    <submittedName>
        <fullName evidence="2">Uncharacterized protein</fullName>
    </submittedName>
</protein>
<feature type="compositionally biased region" description="Basic residues" evidence="1">
    <location>
        <begin position="114"/>
        <end position="126"/>
    </location>
</feature>
<sequence length="143" mass="16038">MYQVDINQLARLYSPQSGRGLDDLQFYKSSYRRQRGNGLGGIFGSIAKRLIPFAKNILWPAAKKYVLPHAQEAVKNIAGDIISGRNVKESIKERGSSAIKGIGDQIMTQSGSGRSRKRKRLVKLTSYKKRKISKKRQLSPLFG</sequence>
<evidence type="ECO:0000256" key="1">
    <source>
        <dbReference type="SAM" id="MobiDB-lite"/>
    </source>
</evidence>
<organism evidence="2 3">
    <name type="scientific">Orchesella dallaii</name>
    <dbReference type="NCBI Taxonomy" id="48710"/>
    <lineage>
        <taxon>Eukaryota</taxon>
        <taxon>Metazoa</taxon>
        <taxon>Ecdysozoa</taxon>
        <taxon>Arthropoda</taxon>
        <taxon>Hexapoda</taxon>
        <taxon>Collembola</taxon>
        <taxon>Entomobryomorpha</taxon>
        <taxon>Entomobryoidea</taxon>
        <taxon>Orchesellidae</taxon>
        <taxon>Orchesellinae</taxon>
        <taxon>Orchesella</taxon>
    </lineage>
</organism>
<dbReference type="EMBL" id="CAXLJM020000135">
    <property type="protein sequence ID" value="CAL8140266.1"/>
    <property type="molecule type" value="Genomic_DNA"/>
</dbReference>
<keyword evidence="3" id="KW-1185">Reference proteome</keyword>
<feature type="region of interest" description="Disordered" evidence="1">
    <location>
        <begin position="102"/>
        <end position="126"/>
    </location>
</feature>
<reference evidence="2 3" key="1">
    <citation type="submission" date="2024-08" db="EMBL/GenBank/DDBJ databases">
        <authorList>
            <person name="Cucini C."/>
            <person name="Frati F."/>
        </authorList>
    </citation>
    <scope>NUCLEOTIDE SEQUENCE [LARGE SCALE GENOMIC DNA]</scope>
</reference>
<dbReference type="Proteomes" id="UP001642540">
    <property type="component" value="Unassembled WGS sequence"/>
</dbReference>
<name>A0ABP1S000_9HEXA</name>
<evidence type="ECO:0000313" key="2">
    <source>
        <dbReference type="EMBL" id="CAL8140266.1"/>
    </source>
</evidence>
<evidence type="ECO:0000313" key="3">
    <source>
        <dbReference type="Proteomes" id="UP001642540"/>
    </source>
</evidence>
<proteinExistence type="predicted"/>
<gene>
    <name evidence="2" type="ORF">ODALV1_LOCUS28215</name>
</gene>
<comment type="caution">
    <text evidence="2">The sequence shown here is derived from an EMBL/GenBank/DDBJ whole genome shotgun (WGS) entry which is preliminary data.</text>
</comment>
<accession>A0ABP1S000</accession>